<feature type="chain" id="PRO_5045039232" evidence="3">
    <location>
        <begin position="29"/>
        <end position="620"/>
    </location>
</feature>
<dbReference type="InterPro" id="IPR031636">
    <property type="entry name" value="PknG_TPR"/>
</dbReference>
<evidence type="ECO:0000256" key="3">
    <source>
        <dbReference type="SAM" id="SignalP"/>
    </source>
</evidence>
<accession>A0ABQ0C5Z3</accession>
<feature type="domain" description="Protein kinase G tetratricopeptide repeat containing" evidence="4">
    <location>
        <begin position="149"/>
        <end position="340"/>
    </location>
</feature>
<keyword evidence="5" id="KW-0378">Hydrolase</keyword>
<keyword evidence="3" id="KW-0732">Signal</keyword>
<dbReference type="InterPro" id="IPR011990">
    <property type="entry name" value="TPR-like_helical_dom_sf"/>
</dbReference>
<evidence type="ECO:0000313" key="5">
    <source>
        <dbReference type="EMBL" id="GAB0056305.1"/>
    </source>
</evidence>
<dbReference type="EMBL" id="BAAFGK010000002">
    <property type="protein sequence ID" value="GAB0056305.1"/>
    <property type="molecule type" value="Genomic_DNA"/>
</dbReference>
<evidence type="ECO:0000256" key="1">
    <source>
        <dbReference type="PROSITE-ProRule" id="PRU00339"/>
    </source>
</evidence>
<comment type="caution">
    <text evidence="5">The sequence shown here is derived from an EMBL/GenBank/DDBJ whole genome shotgun (WGS) entry which is preliminary data.</text>
</comment>
<feature type="repeat" description="TPR" evidence="1">
    <location>
        <begin position="515"/>
        <end position="548"/>
    </location>
</feature>
<evidence type="ECO:0000259" key="4">
    <source>
        <dbReference type="Pfam" id="PF16918"/>
    </source>
</evidence>
<dbReference type="PANTHER" id="PTHR12558:SF13">
    <property type="entry name" value="CELL DIVISION CYCLE PROTEIN 27 HOMOLOG"/>
    <property type="match status" value="1"/>
</dbReference>
<protein>
    <submittedName>
        <fullName evidence="5">Beta-barrel assembly-enhancing protease</fullName>
        <ecNumber evidence="5">3.4.-.-</ecNumber>
    </submittedName>
</protein>
<dbReference type="GO" id="GO:0006508">
    <property type="term" value="P:proteolysis"/>
    <property type="evidence" value="ECO:0007669"/>
    <property type="project" value="UniProtKB-KW"/>
</dbReference>
<dbReference type="SMART" id="SM00028">
    <property type="entry name" value="TPR"/>
    <property type="match status" value="10"/>
</dbReference>
<reference evidence="5 6" key="1">
    <citation type="submission" date="2024-05" db="EMBL/GenBank/DDBJ databases">
        <authorList>
            <consortium name="Candidatus Magnetaquicoccaceae bacterium FCR-1 genome sequencing consortium"/>
            <person name="Shimoshige H."/>
            <person name="Shimamura S."/>
            <person name="Taoka A."/>
            <person name="Kobayashi H."/>
            <person name="Maekawa T."/>
        </authorList>
    </citation>
    <scope>NUCLEOTIDE SEQUENCE [LARGE SCALE GENOMIC DNA]</scope>
    <source>
        <strain evidence="5 6">FCR-1</strain>
    </source>
</reference>
<feature type="signal peptide" evidence="3">
    <location>
        <begin position="1"/>
        <end position="28"/>
    </location>
</feature>
<feature type="repeat" description="TPR" evidence="1">
    <location>
        <begin position="72"/>
        <end position="105"/>
    </location>
</feature>
<organism evidence="5 6">
    <name type="scientific">Candidatus Magnetaquiglobus chichijimensis</name>
    <dbReference type="NCBI Taxonomy" id="3141448"/>
    <lineage>
        <taxon>Bacteria</taxon>
        <taxon>Pseudomonadati</taxon>
        <taxon>Pseudomonadota</taxon>
        <taxon>Magnetococcia</taxon>
        <taxon>Magnetococcales</taxon>
        <taxon>Candidatus Magnetaquicoccaceae</taxon>
        <taxon>Candidatus Magnetaquiglobus</taxon>
    </lineage>
</organism>
<feature type="repeat" description="TPR" evidence="1">
    <location>
        <begin position="276"/>
        <end position="309"/>
    </location>
</feature>
<reference evidence="5 6" key="2">
    <citation type="submission" date="2024-09" db="EMBL/GenBank/DDBJ databases">
        <title>Draft genome sequence of Candidatus Magnetaquicoccaceae bacterium FCR-1.</title>
        <authorList>
            <person name="Shimoshige H."/>
            <person name="Shimamura S."/>
            <person name="Taoka A."/>
            <person name="Kobayashi H."/>
            <person name="Maekawa T."/>
        </authorList>
    </citation>
    <scope>NUCLEOTIDE SEQUENCE [LARGE SCALE GENOMIC DNA]</scope>
    <source>
        <strain evidence="5 6">FCR-1</strain>
    </source>
</reference>
<feature type="repeat" description="TPR" evidence="1">
    <location>
        <begin position="208"/>
        <end position="241"/>
    </location>
</feature>
<dbReference type="Pfam" id="PF16918">
    <property type="entry name" value="PknG_TPR"/>
    <property type="match status" value="1"/>
</dbReference>
<dbReference type="Gene3D" id="1.25.40.10">
    <property type="entry name" value="Tetratricopeptide repeat domain"/>
    <property type="match status" value="5"/>
</dbReference>
<dbReference type="GO" id="GO:0008233">
    <property type="term" value="F:peptidase activity"/>
    <property type="evidence" value="ECO:0007669"/>
    <property type="project" value="UniProtKB-KW"/>
</dbReference>
<dbReference type="Pfam" id="PF13432">
    <property type="entry name" value="TPR_16"/>
    <property type="match status" value="3"/>
</dbReference>
<keyword evidence="5" id="KW-0645">Protease</keyword>
<name>A0ABQ0C5Z3_9PROT</name>
<dbReference type="PROSITE" id="PS51257">
    <property type="entry name" value="PROKAR_LIPOPROTEIN"/>
    <property type="match status" value="1"/>
</dbReference>
<keyword evidence="1" id="KW-0802">TPR repeat</keyword>
<dbReference type="Proteomes" id="UP001628193">
    <property type="component" value="Unassembled WGS sequence"/>
</dbReference>
<feature type="region of interest" description="Disordered" evidence="2">
    <location>
        <begin position="593"/>
        <end position="620"/>
    </location>
</feature>
<dbReference type="PANTHER" id="PTHR12558">
    <property type="entry name" value="CELL DIVISION CYCLE 16,23,27"/>
    <property type="match status" value="1"/>
</dbReference>
<gene>
    <name evidence="5" type="primary">bepA_2</name>
    <name evidence="5" type="ORF">SIID45300_00611</name>
</gene>
<proteinExistence type="predicted"/>
<dbReference type="EC" id="3.4.-.-" evidence="5"/>
<feature type="region of interest" description="Disordered" evidence="2">
    <location>
        <begin position="37"/>
        <end position="66"/>
    </location>
</feature>
<sequence length="620" mass="68996">MMRRLVGGKRGVRWLSLFSGLVMSGCVAVGPVNGTPTASAEVPKDEKNQSDSVGAAGTSQTPSPEKPSADGVYYYYVLGHMMMGDRRWEEAENAFVRVAEGDPKSVEARLIVSHLATQRGELNVAARYAQEAVALDADNVKARLLLAGLLNALERYPESASHYEALIKKQPDHLSARLMLAQIYGRLKDPARAKGALAPLFAKSDVAWKANLAMGRAYVHMNDLKKSLEYFRKARKQAPDQLEPILALGAALQEMDRPKEAETIYREFLSRNPESETIHSRLGRLLLTQEDRAAALEEFRTIARLSPGSVQARLTSALILMSQRHFEDALQELRLADAVRPGNSGVAYYIGQTLEALDRLRDARNAYESIKQDDPFYLEAQVRIAFLDASEKKGKEAASRLKSLNDAYPDRIEVLLALTVILFQEEEYDAVVDTASKGLHLAPDQSRFLFNRAMALDKLQRWPEAEQDLQQYLGKNPDDAHALNYLGYTWAERNEKLEEAHKLIIRASQLAPGDGFILDSLGWVLYRMNRLDEALTRMREAVRMEPKDPTIREHLGDVLAASGRIKEALTVWRQSLELNSANDALRAKIDRHVQEGHGSTKSSDAPGGTRPDLSGNGATR</sequence>
<dbReference type="SUPFAM" id="SSF48452">
    <property type="entry name" value="TPR-like"/>
    <property type="match status" value="3"/>
</dbReference>
<dbReference type="PROSITE" id="PS50005">
    <property type="entry name" value="TPR"/>
    <property type="match status" value="4"/>
</dbReference>
<dbReference type="InterPro" id="IPR019734">
    <property type="entry name" value="TPR_rpt"/>
</dbReference>
<keyword evidence="6" id="KW-1185">Reference proteome</keyword>
<evidence type="ECO:0000313" key="6">
    <source>
        <dbReference type="Proteomes" id="UP001628193"/>
    </source>
</evidence>
<evidence type="ECO:0000256" key="2">
    <source>
        <dbReference type="SAM" id="MobiDB-lite"/>
    </source>
</evidence>